<organism evidence="2 3">
    <name type="scientific">Pyrenophora tritici-repentis</name>
    <dbReference type="NCBI Taxonomy" id="45151"/>
    <lineage>
        <taxon>Eukaryota</taxon>
        <taxon>Fungi</taxon>
        <taxon>Dikarya</taxon>
        <taxon>Ascomycota</taxon>
        <taxon>Pezizomycotina</taxon>
        <taxon>Dothideomycetes</taxon>
        <taxon>Pleosporomycetidae</taxon>
        <taxon>Pleosporales</taxon>
        <taxon>Pleosporineae</taxon>
        <taxon>Pleosporaceae</taxon>
        <taxon>Pyrenophora</taxon>
    </lineage>
</organism>
<feature type="compositionally biased region" description="Basic and acidic residues" evidence="1">
    <location>
        <begin position="13"/>
        <end position="27"/>
    </location>
</feature>
<sequence length="80" mass="8701">MPKPTPQSAPKSAVEENNLRRESDTHATDTAAAVIQDEVDFLEKLLLKEDGVEVDVGALREEIDVLRGLVGKLDGGKDCR</sequence>
<gene>
    <name evidence="2" type="ORF">Ptr86124_004566</name>
</gene>
<dbReference type="AlphaFoldDB" id="A0A922SXE6"/>
<evidence type="ECO:0000256" key="1">
    <source>
        <dbReference type="SAM" id="MobiDB-lite"/>
    </source>
</evidence>
<keyword evidence="3" id="KW-1185">Reference proteome</keyword>
<feature type="region of interest" description="Disordered" evidence="1">
    <location>
        <begin position="1"/>
        <end position="29"/>
    </location>
</feature>
<comment type="caution">
    <text evidence="2">The sequence shown here is derived from an EMBL/GenBank/DDBJ whole genome shotgun (WGS) entry which is preliminary data.</text>
</comment>
<proteinExistence type="predicted"/>
<accession>A0A922SXE6</accession>
<evidence type="ECO:0000313" key="3">
    <source>
        <dbReference type="Proteomes" id="UP000249757"/>
    </source>
</evidence>
<protein>
    <submittedName>
        <fullName evidence="2">Uncharacterized protein</fullName>
    </submittedName>
</protein>
<name>A0A922SXE6_9PLEO</name>
<dbReference type="EMBL" id="NRDI02000005">
    <property type="protein sequence ID" value="KAI1516029.1"/>
    <property type="molecule type" value="Genomic_DNA"/>
</dbReference>
<evidence type="ECO:0000313" key="2">
    <source>
        <dbReference type="EMBL" id="KAI1516029.1"/>
    </source>
</evidence>
<dbReference type="Proteomes" id="UP000249757">
    <property type="component" value="Unassembled WGS sequence"/>
</dbReference>
<reference evidence="3" key="1">
    <citation type="journal article" date="2022" name="Microb. Genom.">
        <title>A global pangenome for the wheat fungal pathogen Pyrenophora tritici-repentis and prediction of effector protein structural homology.</title>
        <authorList>
            <person name="Moolhuijzen P.M."/>
            <person name="See P.T."/>
            <person name="Shi G."/>
            <person name="Powell H.R."/>
            <person name="Cockram J."/>
            <person name="Jorgensen L.N."/>
            <person name="Benslimane H."/>
            <person name="Strelkov S.E."/>
            <person name="Turner J."/>
            <person name="Liu Z."/>
            <person name="Moffat C.S."/>
        </authorList>
    </citation>
    <scope>NUCLEOTIDE SEQUENCE [LARGE SCALE GENOMIC DNA]</scope>
</reference>